<accession>A0AC34RPJ0</accession>
<sequence length="317" mass="35343">MLPRIVYKIFFYFYFKIVGLVFQILNYCKRKDSVEKPEDVLVLISATDAAEMIRTREITSFDLVSAYVERIKVVDPMLNAVVSNNFEEALRLAEQVDVYLDKLDKNSEEYLDLKNTKPLLGVPFTAKETYAVAGFAWAAGVYVRKDKFAIEDAELVKRVKDSGAILLAITNVPEAAMWFETNNQIYGRTNNPYDLRRAVGGSSGGEAALIAAAGSVFGLGSDIGGSIRIPAIFNGVFGLKTTELTVPMGGQYPRVDPGSYKERMLSLGPICRYAKDLPLLLKVFVGEETANGPMKLNQPVSLRKTRFFYMEELHSLE</sequence>
<organism evidence="1 2">
    <name type="scientific">Panagrolaimus sp. JU765</name>
    <dbReference type="NCBI Taxonomy" id="591449"/>
    <lineage>
        <taxon>Eukaryota</taxon>
        <taxon>Metazoa</taxon>
        <taxon>Ecdysozoa</taxon>
        <taxon>Nematoda</taxon>
        <taxon>Chromadorea</taxon>
        <taxon>Rhabditida</taxon>
        <taxon>Tylenchina</taxon>
        <taxon>Panagrolaimomorpha</taxon>
        <taxon>Panagrolaimoidea</taxon>
        <taxon>Panagrolaimidae</taxon>
        <taxon>Panagrolaimus</taxon>
    </lineage>
</organism>
<name>A0AC34RPJ0_9BILA</name>
<dbReference type="WBParaSite" id="JU765_v2.g8982.t1">
    <property type="protein sequence ID" value="JU765_v2.g8982.t1"/>
    <property type="gene ID" value="JU765_v2.g8982"/>
</dbReference>
<evidence type="ECO:0000313" key="1">
    <source>
        <dbReference type="Proteomes" id="UP000887576"/>
    </source>
</evidence>
<dbReference type="Proteomes" id="UP000887576">
    <property type="component" value="Unplaced"/>
</dbReference>
<reference evidence="2" key="1">
    <citation type="submission" date="2022-11" db="UniProtKB">
        <authorList>
            <consortium name="WormBaseParasite"/>
        </authorList>
    </citation>
    <scope>IDENTIFICATION</scope>
</reference>
<evidence type="ECO:0000313" key="2">
    <source>
        <dbReference type="WBParaSite" id="JU765_v2.g8982.t1"/>
    </source>
</evidence>
<protein>
    <submittedName>
        <fullName evidence="2">Amidase domain-containing protein</fullName>
    </submittedName>
</protein>
<proteinExistence type="predicted"/>